<dbReference type="InterPro" id="IPR024079">
    <property type="entry name" value="MetalloPept_cat_dom_sf"/>
</dbReference>
<reference evidence="2" key="1">
    <citation type="submission" date="2021-02" db="EMBL/GenBank/DDBJ databases">
        <title>Genome sequence Cadophora malorum strain M34.</title>
        <authorList>
            <person name="Stefanovic E."/>
            <person name="Vu D."/>
            <person name="Scully C."/>
            <person name="Dijksterhuis J."/>
            <person name="Roader J."/>
            <person name="Houbraken J."/>
        </authorList>
    </citation>
    <scope>NUCLEOTIDE SEQUENCE</scope>
    <source>
        <strain evidence="2">M34</strain>
    </source>
</reference>
<evidence type="ECO:0000313" key="3">
    <source>
        <dbReference type="Proteomes" id="UP000664132"/>
    </source>
</evidence>
<organism evidence="2 3">
    <name type="scientific">Cadophora malorum</name>
    <dbReference type="NCBI Taxonomy" id="108018"/>
    <lineage>
        <taxon>Eukaryota</taxon>
        <taxon>Fungi</taxon>
        <taxon>Dikarya</taxon>
        <taxon>Ascomycota</taxon>
        <taxon>Pezizomycotina</taxon>
        <taxon>Leotiomycetes</taxon>
        <taxon>Helotiales</taxon>
        <taxon>Ploettnerulaceae</taxon>
        <taxon>Cadophora</taxon>
    </lineage>
</organism>
<evidence type="ECO:0000313" key="2">
    <source>
        <dbReference type="EMBL" id="KAG4425908.1"/>
    </source>
</evidence>
<dbReference type="SUPFAM" id="SSF55486">
    <property type="entry name" value="Metalloproteases ('zincins'), catalytic domain"/>
    <property type="match status" value="1"/>
</dbReference>
<dbReference type="OrthoDB" id="3540247at2759"/>
<dbReference type="Gene3D" id="3.40.390.10">
    <property type="entry name" value="Collagenase (Catalytic Domain)"/>
    <property type="match status" value="1"/>
</dbReference>
<evidence type="ECO:0008006" key="4">
    <source>
        <dbReference type="Google" id="ProtNLM"/>
    </source>
</evidence>
<proteinExistence type="predicted"/>
<name>A0A8H7WJ14_9HELO</name>
<dbReference type="GO" id="GO:0008237">
    <property type="term" value="F:metallopeptidase activity"/>
    <property type="evidence" value="ECO:0007669"/>
    <property type="project" value="InterPro"/>
</dbReference>
<dbReference type="EMBL" id="JAFJYH010000006">
    <property type="protein sequence ID" value="KAG4425908.1"/>
    <property type="molecule type" value="Genomic_DNA"/>
</dbReference>
<protein>
    <recommendedName>
        <fullName evidence="4">Lysine-specific metallo-endopeptidase domain-containing protein</fullName>
    </recommendedName>
</protein>
<keyword evidence="1" id="KW-0732">Signal</keyword>
<comment type="caution">
    <text evidence="2">The sequence shown here is derived from an EMBL/GenBank/DDBJ whole genome shotgun (WGS) entry which is preliminary data.</text>
</comment>
<evidence type="ECO:0000256" key="1">
    <source>
        <dbReference type="SAM" id="SignalP"/>
    </source>
</evidence>
<keyword evidence="3" id="KW-1185">Reference proteome</keyword>
<accession>A0A8H7WJ14</accession>
<feature type="signal peptide" evidence="1">
    <location>
        <begin position="1"/>
        <end position="21"/>
    </location>
</feature>
<dbReference type="AlphaFoldDB" id="A0A8H7WJ14"/>
<dbReference type="Proteomes" id="UP000664132">
    <property type="component" value="Unassembled WGS sequence"/>
</dbReference>
<feature type="chain" id="PRO_5034931398" description="Lysine-specific metallo-endopeptidase domain-containing protein" evidence="1">
    <location>
        <begin position="22"/>
        <end position="228"/>
    </location>
</feature>
<gene>
    <name evidence="2" type="ORF">IFR04_000852</name>
</gene>
<sequence>MQFFNSTTWLVMVAFSTLVFSLPSLPRSNIEAIDEPFDDYYITQPGEADLLSKRLTSSTCHGLSVSLTEIATRANELCNAAISSIASSDPTEKDRFIHYFGSMNDNDNARALITHRYGLIKDTNFSLTLNLVCLPKEVKDGREGVIANVVSAGQGTPATVRLFKGFFGLADKDACDDGMTKATVFVHEAAHVFGADDRGPDKSNDAYQYGEFSASAFGKCEFEDNWNY</sequence>